<dbReference type="PANTHER" id="PTHR40446">
    <property type="entry name" value="N-ACETYLGLUCOSAMINE-1-PHOSPHODIESTER ALPHA-N-ACETYLGLUCOSAMINIDASE"/>
    <property type="match status" value="1"/>
</dbReference>
<feature type="chain" id="PRO_5030941910" description="Phosphodiester glycosidase domain-containing protein" evidence="1">
    <location>
        <begin position="18"/>
        <end position="295"/>
    </location>
</feature>
<protein>
    <recommendedName>
        <fullName evidence="2">Phosphodiester glycosidase domain-containing protein</fullName>
    </recommendedName>
</protein>
<feature type="signal peptide" evidence="1">
    <location>
        <begin position="1"/>
        <end position="17"/>
    </location>
</feature>
<dbReference type="AlphaFoldDB" id="A0A7S3GR75"/>
<dbReference type="InterPro" id="IPR018711">
    <property type="entry name" value="NAGPA"/>
</dbReference>
<reference evidence="3" key="1">
    <citation type="submission" date="2021-01" db="EMBL/GenBank/DDBJ databases">
        <authorList>
            <person name="Corre E."/>
            <person name="Pelletier E."/>
            <person name="Niang G."/>
            <person name="Scheremetjew M."/>
            <person name="Finn R."/>
            <person name="Kale V."/>
            <person name="Holt S."/>
            <person name="Cochrane G."/>
            <person name="Meng A."/>
            <person name="Brown T."/>
            <person name="Cohen L."/>
        </authorList>
    </citation>
    <scope>NUCLEOTIDE SEQUENCE</scope>
    <source>
        <strain evidence="3">CCAP 955/1</strain>
    </source>
</reference>
<evidence type="ECO:0000256" key="1">
    <source>
        <dbReference type="SAM" id="SignalP"/>
    </source>
</evidence>
<accession>A0A7S3GR75</accession>
<gene>
    <name evidence="3" type="ORF">SELO1098_LOCUS3056</name>
</gene>
<feature type="domain" description="Phosphodiester glycosidase" evidence="2">
    <location>
        <begin position="100"/>
        <end position="292"/>
    </location>
</feature>
<proteinExistence type="predicted"/>
<name>A0A7S3GR75_9STRA</name>
<organism evidence="3">
    <name type="scientific">Spumella elongata</name>
    <dbReference type="NCBI Taxonomy" id="89044"/>
    <lineage>
        <taxon>Eukaryota</taxon>
        <taxon>Sar</taxon>
        <taxon>Stramenopiles</taxon>
        <taxon>Ochrophyta</taxon>
        <taxon>Chrysophyceae</taxon>
        <taxon>Chromulinales</taxon>
        <taxon>Chromulinaceae</taxon>
        <taxon>Spumella</taxon>
    </lineage>
</organism>
<sequence length="295" mass="31532">MIVALFVLVNCALLASATKQPTFENLNLSTVEDFDSFVPKDSSAGPLTRLTLQGNYVSTGRPYSGFAAVFPPSRLAFYPTSKSGCVELVQPSYSSYQTYDCEYATNGAFFTWDLTKTGSYCLGNLVSDGNVWQKPTDGTGTGRANIGIKSDGTIITGFLSQSTVNNTEFTQLITGYGWLVRNGQSYVKSSQDLSGFDDPNGFVNEKAPRTAVGVFQNGTIVLLEVDGEEDINAGPDLWEMAELFVSLGVQSAVNIDGGGSSVSVYKGEIIDVPTCNDTPEVCERAVANIACVKSI</sequence>
<evidence type="ECO:0000313" key="3">
    <source>
        <dbReference type="EMBL" id="CAE0274229.1"/>
    </source>
</evidence>
<dbReference type="Pfam" id="PF09992">
    <property type="entry name" value="NAGPA"/>
    <property type="match status" value="1"/>
</dbReference>
<keyword evidence="1" id="KW-0732">Signal</keyword>
<dbReference type="PANTHER" id="PTHR40446:SF2">
    <property type="entry name" value="N-ACETYLGLUCOSAMINE-1-PHOSPHODIESTER ALPHA-N-ACETYLGLUCOSAMINIDASE"/>
    <property type="match status" value="1"/>
</dbReference>
<dbReference type="GO" id="GO:0033299">
    <property type="term" value="P:secretion of lysosomal enzymes"/>
    <property type="evidence" value="ECO:0007669"/>
    <property type="project" value="TreeGrafter"/>
</dbReference>
<evidence type="ECO:0000259" key="2">
    <source>
        <dbReference type="Pfam" id="PF09992"/>
    </source>
</evidence>
<dbReference type="EMBL" id="HBIC01005797">
    <property type="protein sequence ID" value="CAE0274229.1"/>
    <property type="molecule type" value="Transcribed_RNA"/>
</dbReference>